<keyword evidence="2" id="KW-1185">Reference proteome</keyword>
<organism evidence="1 2">
    <name type="scientific">Bionectria ochroleuca</name>
    <name type="common">Gliocladium roseum</name>
    <dbReference type="NCBI Taxonomy" id="29856"/>
    <lineage>
        <taxon>Eukaryota</taxon>
        <taxon>Fungi</taxon>
        <taxon>Dikarya</taxon>
        <taxon>Ascomycota</taxon>
        <taxon>Pezizomycotina</taxon>
        <taxon>Sordariomycetes</taxon>
        <taxon>Hypocreomycetidae</taxon>
        <taxon>Hypocreales</taxon>
        <taxon>Bionectriaceae</taxon>
        <taxon>Clonostachys</taxon>
    </lineage>
</organism>
<protein>
    <submittedName>
        <fullName evidence="1">Uncharacterized protein</fullName>
    </submittedName>
</protein>
<evidence type="ECO:0000313" key="2">
    <source>
        <dbReference type="Proteomes" id="UP000766486"/>
    </source>
</evidence>
<gene>
    <name evidence="1" type="ORF">CLO192961_LOCUS215130</name>
</gene>
<accession>A0ABY6UC58</accession>
<dbReference type="Proteomes" id="UP000766486">
    <property type="component" value="Unassembled WGS sequence"/>
</dbReference>
<name>A0ABY6UC58_BIOOC</name>
<proteinExistence type="predicted"/>
<comment type="caution">
    <text evidence="1">The sequence shown here is derived from an EMBL/GenBank/DDBJ whole genome shotgun (WGS) entry which is preliminary data.</text>
</comment>
<evidence type="ECO:0000313" key="1">
    <source>
        <dbReference type="EMBL" id="VUC27622.1"/>
    </source>
</evidence>
<dbReference type="EMBL" id="CABFNS010000772">
    <property type="protein sequence ID" value="VUC27622.1"/>
    <property type="molecule type" value="Genomic_DNA"/>
</dbReference>
<reference evidence="1 2" key="1">
    <citation type="submission" date="2019-06" db="EMBL/GenBank/DDBJ databases">
        <authorList>
            <person name="Broberg M."/>
        </authorList>
    </citation>
    <scope>NUCLEOTIDE SEQUENCE [LARGE SCALE GENOMIC DNA]</scope>
</reference>
<sequence>MPRDILDAVLPHAETLESLYLHMEEDCDKQWQWSDHPERLYMGIGLRQMYALKTLTICMQTLTGMLAYLPEDSDPNAESMPLKIEGAARIVDCLPETLESLKIRECGMVILDQVVELIKAIEEGRFKNLAYIGLLFNDWEMKQKIDHPEVKKQLVFSAANVRLEFSFQIESEYLFDLGQTTPAVFSASDGVREQYADLDQQRNIMSRIYAPHARRCYREVRGWTRSREDWRLWDDDFDLIDE</sequence>